<accession>A0A9Q0LKG1</accession>
<protein>
    <submittedName>
        <fullName evidence="5">Cyclin-dependent kinase inhibitor 2c-related</fullName>
    </submittedName>
</protein>
<dbReference type="InterPro" id="IPR036770">
    <property type="entry name" value="Ankyrin_rpt-contain_sf"/>
</dbReference>
<gene>
    <name evidence="5" type="ORF">M0811_00768</name>
</gene>
<dbReference type="InterPro" id="IPR000210">
    <property type="entry name" value="BTB/POZ_dom"/>
</dbReference>
<comment type="caution">
    <text evidence="5">The sequence shown here is derived from an EMBL/GenBank/DDBJ whole genome shotgun (WGS) entry which is preliminary data.</text>
</comment>
<dbReference type="Pfam" id="PF00023">
    <property type="entry name" value="Ank"/>
    <property type="match status" value="1"/>
</dbReference>
<keyword evidence="6" id="KW-1185">Reference proteome</keyword>
<feature type="domain" description="BTB" evidence="4">
    <location>
        <begin position="329"/>
        <end position="396"/>
    </location>
</feature>
<dbReference type="PROSITE" id="PS50297">
    <property type="entry name" value="ANK_REP_REGION"/>
    <property type="match status" value="2"/>
</dbReference>
<dbReference type="PANTHER" id="PTHR24126:SF14">
    <property type="entry name" value="ANK_REP_REGION DOMAIN-CONTAINING PROTEIN"/>
    <property type="match status" value="1"/>
</dbReference>
<dbReference type="SUPFAM" id="SSF54695">
    <property type="entry name" value="POZ domain"/>
    <property type="match status" value="1"/>
</dbReference>
<dbReference type="Pfam" id="PF12796">
    <property type="entry name" value="Ank_2"/>
    <property type="match status" value="1"/>
</dbReference>
<feature type="repeat" description="ANK" evidence="3">
    <location>
        <begin position="71"/>
        <end position="104"/>
    </location>
</feature>
<dbReference type="Pfam" id="PF00651">
    <property type="entry name" value="BTB"/>
    <property type="match status" value="1"/>
</dbReference>
<name>A0A9Q0LKG1_ANAIG</name>
<dbReference type="Gene3D" id="3.30.710.10">
    <property type="entry name" value="Potassium Channel Kv1.1, Chain A"/>
    <property type="match status" value="1"/>
</dbReference>
<proteinExistence type="predicted"/>
<evidence type="ECO:0000259" key="4">
    <source>
        <dbReference type="PROSITE" id="PS50097"/>
    </source>
</evidence>
<evidence type="ECO:0000313" key="6">
    <source>
        <dbReference type="Proteomes" id="UP001149090"/>
    </source>
</evidence>
<dbReference type="InterPro" id="IPR011333">
    <property type="entry name" value="SKP1/BTB/POZ_sf"/>
</dbReference>
<dbReference type="Gene3D" id="1.25.40.20">
    <property type="entry name" value="Ankyrin repeat-containing domain"/>
    <property type="match status" value="1"/>
</dbReference>
<evidence type="ECO:0000256" key="1">
    <source>
        <dbReference type="ARBA" id="ARBA00022737"/>
    </source>
</evidence>
<dbReference type="EMBL" id="JAPDFW010000070">
    <property type="protein sequence ID" value="KAJ5074140.1"/>
    <property type="molecule type" value="Genomic_DNA"/>
</dbReference>
<evidence type="ECO:0000313" key="5">
    <source>
        <dbReference type="EMBL" id="KAJ5074140.1"/>
    </source>
</evidence>
<dbReference type="AlphaFoldDB" id="A0A9Q0LKG1"/>
<dbReference type="PROSITE" id="PS50097">
    <property type="entry name" value="BTB"/>
    <property type="match status" value="1"/>
</dbReference>
<dbReference type="SMART" id="SM00248">
    <property type="entry name" value="ANK"/>
    <property type="match status" value="5"/>
</dbReference>
<organism evidence="5 6">
    <name type="scientific">Anaeramoeba ignava</name>
    <name type="common">Anaerobic marine amoeba</name>
    <dbReference type="NCBI Taxonomy" id="1746090"/>
    <lineage>
        <taxon>Eukaryota</taxon>
        <taxon>Metamonada</taxon>
        <taxon>Anaeramoebidae</taxon>
        <taxon>Anaeramoeba</taxon>
    </lineage>
</organism>
<dbReference type="SUPFAM" id="SSF48403">
    <property type="entry name" value="Ankyrin repeat"/>
    <property type="match status" value="1"/>
</dbReference>
<reference evidence="5" key="1">
    <citation type="submission" date="2022-10" db="EMBL/GenBank/DDBJ databases">
        <title>Novel sulphate-reducing endosymbionts in the free-living metamonad Anaeramoeba.</title>
        <authorList>
            <person name="Jerlstrom-Hultqvist J."/>
            <person name="Cepicka I."/>
            <person name="Gallot-Lavallee L."/>
            <person name="Salas-Leiva D."/>
            <person name="Curtis B.A."/>
            <person name="Zahonova K."/>
            <person name="Pipaliya S."/>
            <person name="Dacks J."/>
            <person name="Roger A.J."/>
        </authorList>
    </citation>
    <scope>NUCLEOTIDE SEQUENCE</scope>
    <source>
        <strain evidence="5">BMAN</strain>
    </source>
</reference>
<dbReference type="PANTHER" id="PTHR24126">
    <property type="entry name" value="ANKYRIN REPEAT, PH AND SEC7 DOMAIN CONTAINING PROTEIN SECG-RELATED"/>
    <property type="match status" value="1"/>
</dbReference>
<feature type="repeat" description="ANK" evidence="3">
    <location>
        <begin position="103"/>
        <end position="136"/>
    </location>
</feature>
<feature type="repeat" description="ANK" evidence="3">
    <location>
        <begin position="39"/>
        <end position="72"/>
    </location>
</feature>
<dbReference type="Proteomes" id="UP001149090">
    <property type="component" value="Unassembled WGS sequence"/>
</dbReference>
<dbReference type="PROSITE" id="PS50088">
    <property type="entry name" value="ANK_REPEAT"/>
    <property type="match status" value="4"/>
</dbReference>
<keyword evidence="1" id="KW-0677">Repeat</keyword>
<evidence type="ECO:0000256" key="3">
    <source>
        <dbReference type="PROSITE-ProRule" id="PRU00023"/>
    </source>
</evidence>
<dbReference type="InterPro" id="IPR002110">
    <property type="entry name" value="Ankyrin_rpt"/>
</dbReference>
<feature type="repeat" description="ANK" evidence="3">
    <location>
        <begin position="161"/>
        <end position="194"/>
    </location>
</feature>
<keyword evidence="2 3" id="KW-0040">ANK repeat</keyword>
<dbReference type="OrthoDB" id="5981550at2759"/>
<evidence type="ECO:0000256" key="2">
    <source>
        <dbReference type="ARBA" id="ARBA00023043"/>
    </source>
</evidence>
<sequence length="435" mass="50397">MLFTYIPIEKVDIIRASKLGDLEMLNKALKRGYSINEKTKSTPLHCACKSNLDINFIQILIDSGANLSLIDKNTPLHDACCFGAKTEIIELLLKNKADPNAKNGYTPLHYACEKKPEFEKISLLLSFNSLVNPLNNVNEKLLLFIFLENILNRNFGLFLKDYFSPLQLACKSNAPPEVIEILLKKGANTYLENNKKAIDYVTDDRIKDLFHIYHPLVVDLRKLYDWGEIYDLTIPTLRQKFRAHKCICQVRLGECYDKAMEHFVNSTKMEVAKYLKWVYGGISKYSPDFEMIEEFGKEIGMKKEDVEEKSTTDGLIKDISKLYEDEKGKDFEIIVDEVKIPVHKVILFCRCEIYRAMFLLNKNDNSNQVPDVSGRSVDTIKAFVKYLYTDNLDDNLEKDVIRELSDAKDFYQLTPGSSLPVYVKHYQKRRRRKIY</sequence>